<dbReference type="STRING" id="230819.A0A5C3KPP0"/>
<keyword evidence="5" id="KW-0539">Nucleus</keyword>
<dbReference type="Gene3D" id="3.30.70.330">
    <property type="match status" value="3"/>
</dbReference>
<evidence type="ECO:0000313" key="9">
    <source>
        <dbReference type="EMBL" id="TFK21823.1"/>
    </source>
</evidence>
<feature type="region of interest" description="Disordered" evidence="7">
    <location>
        <begin position="407"/>
        <end position="463"/>
    </location>
</feature>
<keyword evidence="4 6" id="KW-0694">RNA-binding</keyword>
<evidence type="ECO:0000256" key="1">
    <source>
        <dbReference type="ARBA" id="ARBA00004123"/>
    </source>
</evidence>
<feature type="domain" description="RRM" evidence="8">
    <location>
        <begin position="131"/>
        <end position="208"/>
    </location>
</feature>
<dbReference type="PROSITE" id="PS50102">
    <property type="entry name" value="RRM"/>
    <property type="match status" value="3"/>
</dbReference>
<dbReference type="SUPFAM" id="SSF54928">
    <property type="entry name" value="RNA-binding domain, RBD"/>
    <property type="match status" value="2"/>
</dbReference>
<dbReference type="GO" id="GO:0005737">
    <property type="term" value="C:cytoplasm"/>
    <property type="evidence" value="ECO:0007669"/>
    <property type="project" value="TreeGrafter"/>
</dbReference>
<evidence type="ECO:0000256" key="7">
    <source>
        <dbReference type="SAM" id="MobiDB-lite"/>
    </source>
</evidence>
<feature type="domain" description="RRM" evidence="8">
    <location>
        <begin position="272"/>
        <end position="351"/>
    </location>
</feature>
<comment type="subcellular location">
    <subcellularLocation>
        <location evidence="1">Nucleus</location>
    </subcellularLocation>
</comment>
<evidence type="ECO:0000256" key="2">
    <source>
        <dbReference type="ARBA" id="ARBA00022664"/>
    </source>
</evidence>
<evidence type="ECO:0000313" key="10">
    <source>
        <dbReference type="Proteomes" id="UP000307440"/>
    </source>
</evidence>
<evidence type="ECO:0000256" key="3">
    <source>
        <dbReference type="ARBA" id="ARBA00022737"/>
    </source>
</evidence>
<dbReference type="InterPro" id="IPR012677">
    <property type="entry name" value="Nucleotide-bd_a/b_plait_sf"/>
</dbReference>
<feature type="compositionally biased region" description="Low complexity" evidence="7">
    <location>
        <begin position="243"/>
        <end position="252"/>
    </location>
</feature>
<keyword evidence="10" id="KW-1185">Reference proteome</keyword>
<reference evidence="9 10" key="1">
    <citation type="journal article" date="2019" name="Nat. Ecol. Evol.">
        <title>Megaphylogeny resolves global patterns of mushroom evolution.</title>
        <authorList>
            <person name="Varga T."/>
            <person name="Krizsan K."/>
            <person name="Foldi C."/>
            <person name="Dima B."/>
            <person name="Sanchez-Garcia M."/>
            <person name="Sanchez-Ramirez S."/>
            <person name="Szollosi G.J."/>
            <person name="Szarkandi J.G."/>
            <person name="Papp V."/>
            <person name="Albert L."/>
            <person name="Andreopoulos W."/>
            <person name="Angelini C."/>
            <person name="Antonin V."/>
            <person name="Barry K.W."/>
            <person name="Bougher N.L."/>
            <person name="Buchanan P."/>
            <person name="Buyck B."/>
            <person name="Bense V."/>
            <person name="Catcheside P."/>
            <person name="Chovatia M."/>
            <person name="Cooper J."/>
            <person name="Damon W."/>
            <person name="Desjardin D."/>
            <person name="Finy P."/>
            <person name="Geml J."/>
            <person name="Haridas S."/>
            <person name="Hughes K."/>
            <person name="Justo A."/>
            <person name="Karasinski D."/>
            <person name="Kautmanova I."/>
            <person name="Kiss B."/>
            <person name="Kocsube S."/>
            <person name="Kotiranta H."/>
            <person name="LaButti K.M."/>
            <person name="Lechner B.E."/>
            <person name="Liimatainen K."/>
            <person name="Lipzen A."/>
            <person name="Lukacs Z."/>
            <person name="Mihaltcheva S."/>
            <person name="Morgado L.N."/>
            <person name="Niskanen T."/>
            <person name="Noordeloos M.E."/>
            <person name="Ohm R.A."/>
            <person name="Ortiz-Santana B."/>
            <person name="Ovrebo C."/>
            <person name="Racz N."/>
            <person name="Riley R."/>
            <person name="Savchenko A."/>
            <person name="Shiryaev A."/>
            <person name="Soop K."/>
            <person name="Spirin V."/>
            <person name="Szebenyi C."/>
            <person name="Tomsovsky M."/>
            <person name="Tulloss R.E."/>
            <person name="Uehling J."/>
            <person name="Grigoriev I.V."/>
            <person name="Vagvolgyi C."/>
            <person name="Papp T."/>
            <person name="Martin F.M."/>
            <person name="Miettinen O."/>
            <person name="Hibbett D.S."/>
            <person name="Nagy L.G."/>
        </authorList>
    </citation>
    <scope>NUCLEOTIDE SEQUENCE [LARGE SCALE GENOMIC DNA]</scope>
    <source>
        <strain evidence="9 10">CBS 121175</strain>
    </source>
</reference>
<dbReference type="Proteomes" id="UP000307440">
    <property type="component" value="Unassembled WGS sequence"/>
</dbReference>
<dbReference type="GO" id="GO:0003729">
    <property type="term" value="F:mRNA binding"/>
    <property type="evidence" value="ECO:0007669"/>
    <property type="project" value="TreeGrafter"/>
</dbReference>
<gene>
    <name evidence="9" type="ORF">FA15DRAFT_672195</name>
</gene>
<dbReference type="PANTHER" id="PTHR23003:SF62">
    <property type="entry name" value="SERINE_ARGININE (SR)-TYPE SHUTTLING MRNA BINDING PROTEIN NPL3"/>
    <property type="match status" value="1"/>
</dbReference>
<keyword evidence="2" id="KW-0507">mRNA processing</keyword>
<keyword evidence="3" id="KW-0677">Repeat</keyword>
<dbReference type="PANTHER" id="PTHR23003">
    <property type="entry name" value="RNA RECOGNITION MOTIF RRM DOMAIN CONTAINING PROTEIN"/>
    <property type="match status" value="1"/>
</dbReference>
<feature type="domain" description="RRM" evidence="8">
    <location>
        <begin position="22"/>
        <end position="96"/>
    </location>
</feature>
<evidence type="ECO:0000256" key="5">
    <source>
        <dbReference type="ARBA" id="ARBA00023242"/>
    </source>
</evidence>
<feature type="region of interest" description="Disordered" evidence="7">
    <location>
        <begin position="233"/>
        <end position="252"/>
    </location>
</feature>
<dbReference type="GO" id="GO:0006397">
    <property type="term" value="P:mRNA processing"/>
    <property type="evidence" value="ECO:0007669"/>
    <property type="project" value="UniProtKB-KW"/>
</dbReference>
<dbReference type="SMART" id="SM00360">
    <property type="entry name" value="RRM"/>
    <property type="match status" value="2"/>
</dbReference>
<sequence>MVLGNATLNANGGYERGVQGVDVVQVQNLPDHVELREVVALFRSLIGEIVCFKELRENGRPSLEITFENRDLALKALCMNGYSMSGTTLQVAFPRYMPIHQFSLASERTAESYRSYSPPQRRSRNSTDDRRNLYVLGLPFALTKTEFTALFSRYGTVVHNVILATVDNSSRRRGFVVMSTHEEARRALTALTRTQIKGHTIDVSWAVVQRSQGFLDGGDRTMLLDARPSQISVPTHLERPTNSSSSSDCSEYSPVLTNSDPLSIVISPLPTAAILINNLPAMLFSQVQDIHPLVCPYGSIEKLETVQIATSETVSAVVQYGTTDAAMEARNLLNGQRYDTMRRLEIHFIHPIGMDNARDLRPGSEVIDSGFDDLAPLYPSRTSSPFFGHSALTRAVSDSPRSGDYYGYKGSRSRAATPAPFSNGLKDRYEGRSTAPSSRSGAGSPRNMFHFNQGHTSRRTHGGFSHVFSGFTA</sequence>
<dbReference type="InterPro" id="IPR050374">
    <property type="entry name" value="RRT5_SRSF_SR"/>
</dbReference>
<proteinExistence type="predicted"/>
<accession>A0A5C3KPP0</accession>
<dbReference type="InterPro" id="IPR000504">
    <property type="entry name" value="RRM_dom"/>
</dbReference>
<organism evidence="9 10">
    <name type="scientific">Coprinopsis marcescibilis</name>
    <name type="common">Agaric fungus</name>
    <name type="synonym">Psathyrella marcescibilis</name>
    <dbReference type="NCBI Taxonomy" id="230819"/>
    <lineage>
        <taxon>Eukaryota</taxon>
        <taxon>Fungi</taxon>
        <taxon>Dikarya</taxon>
        <taxon>Basidiomycota</taxon>
        <taxon>Agaricomycotina</taxon>
        <taxon>Agaricomycetes</taxon>
        <taxon>Agaricomycetidae</taxon>
        <taxon>Agaricales</taxon>
        <taxon>Agaricineae</taxon>
        <taxon>Psathyrellaceae</taxon>
        <taxon>Coprinopsis</taxon>
    </lineage>
</organism>
<dbReference type="AlphaFoldDB" id="A0A5C3KPP0"/>
<dbReference type="Pfam" id="PF00076">
    <property type="entry name" value="RRM_1"/>
    <property type="match status" value="1"/>
</dbReference>
<dbReference type="InterPro" id="IPR035979">
    <property type="entry name" value="RBD_domain_sf"/>
</dbReference>
<dbReference type="GO" id="GO:0005634">
    <property type="term" value="C:nucleus"/>
    <property type="evidence" value="ECO:0007669"/>
    <property type="project" value="UniProtKB-SubCell"/>
</dbReference>
<name>A0A5C3KPP0_COPMA</name>
<evidence type="ECO:0000259" key="8">
    <source>
        <dbReference type="PROSITE" id="PS50102"/>
    </source>
</evidence>
<evidence type="ECO:0000256" key="4">
    <source>
        <dbReference type="ARBA" id="ARBA00022884"/>
    </source>
</evidence>
<dbReference type="OrthoDB" id="6159137at2759"/>
<evidence type="ECO:0000256" key="6">
    <source>
        <dbReference type="PROSITE-ProRule" id="PRU00176"/>
    </source>
</evidence>
<protein>
    <recommendedName>
        <fullName evidence="8">RRM domain-containing protein</fullName>
    </recommendedName>
</protein>
<dbReference type="EMBL" id="ML210257">
    <property type="protein sequence ID" value="TFK21823.1"/>
    <property type="molecule type" value="Genomic_DNA"/>
</dbReference>
<dbReference type="CDD" id="cd00590">
    <property type="entry name" value="RRM_SF"/>
    <property type="match status" value="1"/>
</dbReference>